<dbReference type="Pfam" id="PF02574">
    <property type="entry name" value="S-methyl_trans"/>
    <property type="match status" value="1"/>
</dbReference>
<evidence type="ECO:0000256" key="19">
    <source>
        <dbReference type="ARBA" id="ARBA00031040"/>
    </source>
</evidence>
<dbReference type="CDD" id="cd02070">
    <property type="entry name" value="corrinoid_protein_B12-BD"/>
    <property type="match status" value="1"/>
</dbReference>
<dbReference type="Gene3D" id="3.20.20.330">
    <property type="entry name" value="Homocysteine-binding-like domain"/>
    <property type="match status" value="1"/>
</dbReference>
<evidence type="ECO:0000259" key="22">
    <source>
        <dbReference type="PROSITE" id="PS50972"/>
    </source>
</evidence>
<dbReference type="Gene3D" id="3.40.50.280">
    <property type="entry name" value="Cobalamin-binding domain"/>
    <property type="match status" value="1"/>
</dbReference>
<name>A0A2K9P0S3_9FIRM</name>
<dbReference type="PROSITE" id="PS51332">
    <property type="entry name" value="B12_BINDING"/>
    <property type="match status" value="1"/>
</dbReference>
<dbReference type="SUPFAM" id="SSF52242">
    <property type="entry name" value="Cobalamin (vitamin B12)-binding domain"/>
    <property type="match status" value="1"/>
</dbReference>
<dbReference type="GO" id="GO:0046872">
    <property type="term" value="F:metal ion binding"/>
    <property type="evidence" value="ECO:0007669"/>
    <property type="project" value="UniProtKB-KW"/>
</dbReference>
<comment type="similarity">
    <text evidence="5">Belongs to the vitamin-B12 dependent methionine synthase family.</text>
</comment>
<dbReference type="GO" id="GO:0031419">
    <property type="term" value="F:cobalamin binding"/>
    <property type="evidence" value="ECO:0007669"/>
    <property type="project" value="UniProtKB-KW"/>
</dbReference>
<comment type="pathway">
    <text evidence="4">Amino-acid biosynthesis; L-methionine biosynthesis via de novo pathway; L-methionine from L-homocysteine (MetH route): step 1/1.</text>
</comment>
<evidence type="ECO:0000259" key="23">
    <source>
        <dbReference type="PROSITE" id="PS51332"/>
    </source>
</evidence>
<evidence type="ECO:0000256" key="2">
    <source>
        <dbReference type="ARBA" id="ARBA00001947"/>
    </source>
</evidence>
<dbReference type="InterPro" id="IPR003726">
    <property type="entry name" value="HCY_dom"/>
</dbReference>
<dbReference type="InterPro" id="IPR011005">
    <property type="entry name" value="Dihydropteroate_synth-like_sf"/>
</dbReference>
<evidence type="ECO:0000313" key="25">
    <source>
        <dbReference type="EMBL" id="AUO18429.1"/>
    </source>
</evidence>
<dbReference type="InterPro" id="IPR017215">
    <property type="entry name" value="MetH_bac"/>
</dbReference>
<dbReference type="PANTHER" id="PTHR45833:SF1">
    <property type="entry name" value="METHIONINE SYNTHASE"/>
    <property type="match status" value="1"/>
</dbReference>
<comment type="similarity">
    <text evidence="6">Belongs to the methylamine corrinoid protein family.</text>
</comment>
<dbReference type="Gene3D" id="3.20.20.20">
    <property type="entry name" value="Dihydropteroate synthase-like"/>
    <property type="match status" value="1"/>
</dbReference>
<dbReference type="InterPro" id="IPR006158">
    <property type="entry name" value="Cobalamin-bd"/>
</dbReference>
<feature type="domain" description="B12-binding" evidence="23">
    <location>
        <begin position="678"/>
        <end position="801"/>
    </location>
</feature>
<evidence type="ECO:0000256" key="18">
    <source>
        <dbReference type="ARBA" id="ARBA00025552"/>
    </source>
</evidence>
<dbReference type="SUPFAM" id="SSF82282">
    <property type="entry name" value="Homocysteine S-methyltransferase"/>
    <property type="match status" value="1"/>
</dbReference>
<evidence type="ECO:0000256" key="14">
    <source>
        <dbReference type="ARBA" id="ARBA00022723"/>
    </source>
</evidence>
<keyword evidence="10" id="KW-0028">Amino-acid biosynthesis</keyword>
<feature type="binding site" evidence="20">
    <location>
        <position position="201"/>
    </location>
    <ligand>
        <name>Zn(2+)</name>
        <dbReference type="ChEBI" id="CHEBI:29105"/>
    </ligand>
</feature>
<evidence type="ECO:0000256" key="17">
    <source>
        <dbReference type="ARBA" id="ARBA00023285"/>
    </source>
</evidence>
<evidence type="ECO:0000256" key="5">
    <source>
        <dbReference type="ARBA" id="ARBA00010398"/>
    </source>
</evidence>
<dbReference type="SMART" id="SM01018">
    <property type="entry name" value="B12-binding_2"/>
    <property type="match status" value="1"/>
</dbReference>
<evidence type="ECO:0000256" key="10">
    <source>
        <dbReference type="ARBA" id="ARBA00022605"/>
    </source>
</evidence>
<keyword evidence="9 20" id="KW-0489">Methyltransferase</keyword>
<keyword evidence="14 20" id="KW-0479">Metal-binding</keyword>
<evidence type="ECO:0000313" key="26">
    <source>
        <dbReference type="Proteomes" id="UP000235589"/>
    </source>
</evidence>
<dbReference type="RefSeq" id="WP_172620945.1">
    <property type="nucleotide sequence ID" value="NZ_CP020991.1"/>
</dbReference>
<dbReference type="GO" id="GO:0032259">
    <property type="term" value="P:methylation"/>
    <property type="evidence" value="ECO:0007669"/>
    <property type="project" value="UniProtKB-KW"/>
</dbReference>
<feature type="domain" description="Pterin-binding" evidence="22">
    <location>
        <begin position="310"/>
        <end position="566"/>
    </location>
</feature>
<evidence type="ECO:0000256" key="15">
    <source>
        <dbReference type="ARBA" id="ARBA00022833"/>
    </source>
</evidence>
<evidence type="ECO:0000256" key="8">
    <source>
        <dbReference type="ARBA" id="ARBA00013998"/>
    </source>
</evidence>
<feature type="binding site" evidence="20">
    <location>
        <position position="266"/>
    </location>
    <ligand>
        <name>Zn(2+)</name>
        <dbReference type="ChEBI" id="CHEBI:29105"/>
    </ligand>
</feature>
<feature type="domain" description="B12-binding N-terminal" evidence="24">
    <location>
        <begin position="585"/>
        <end position="678"/>
    </location>
</feature>
<evidence type="ECO:0000256" key="1">
    <source>
        <dbReference type="ARBA" id="ARBA00001700"/>
    </source>
</evidence>
<dbReference type="EC" id="2.1.1.13" evidence="7"/>
<dbReference type="PROSITE" id="PS51337">
    <property type="entry name" value="B12_BINDING_NTER"/>
    <property type="match status" value="1"/>
</dbReference>
<comment type="function">
    <text evidence="18">Catalyzes the transfer of a methyl group from methyl-cobalamin to homocysteine, yielding enzyme-bound cob(I)alamin and methionine. Subsequently, remethylates the cofactor using methyltetrahydrofolate.</text>
</comment>
<organism evidence="25 26">
    <name type="scientific">Monoglobus pectinilyticus</name>
    <dbReference type="NCBI Taxonomy" id="1981510"/>
    <lineage>
        <taxon>Bacteria</taxon>
        <taxon>Bacillati</taxon>
        <taxon>Bacillota</taxon>
        <taxon>Clostridia</taxon>
        <taxon>Monoglobales</taxon>
        <taxon>Monoglobaceae</taxon>
        <taxon>Monoglobus</taxon>
    </lineage>
</organism>
<dbReference type="PROSITE" id="PS50972">
    <property type="entry name" value="PTERIN_BINDING"/>
    <property type="match status" value="1"/>
</dbReference>
<dbReference type="InterPro" id="IPR036594">
    <property type="entry name" value="Meth_synthase_dom"/>
</dbReference>
<proteinExistence type="inferred from homology"/>
<dbReference type="SUPFAM" id="SSF51717">
    <property type="entry name" value="Dihydropteroate synthetase-like"/>
    <property type="match status" value="1"/>
</dbReference>
<comment type="cofactor">
    <cofactor evidence="2 20">
        <name>Zn(2+)</name>
        <dbReference type="ChEBI" id="CHEBI:29105"/>
    </cofactor>
</comment>
<gene>
    <name evidence="25" type="ORF">B9O19_00245</name>
</gene>
<sequence length="801" mass="86551">MSVAEYIKHNRLFFDGAMGTMLQKSGLEPGGLPEVYNIEKPETVLEIHKEYVKAGADVITANTFQANELKLSDCGYSVEEIITAGVQLAKKSGAKFSALDIGPLGQLMEPMGTLSFDDAYEMFKRQLVAGEKAGADIVLFETMSDLLEVKAGILAARENTNLPVFVTMTFQEDGRTFVGCDPKSVAVTLSGLGVDALGVNCSLGPKELLPTIDELIKYSRVPVMVQPNAGLPHIENDKTVYNILAEDFSNFMKKIAEKGVSVIGGCCGTTPEFIKETRNLVEAVEFFSPEYEHVTAVSSGTKTVIFDNAVTVIGERINPTGKKKLKEKLRQQDFGYLVSEAISQMHNSADVLDVNCGLPEINEAETLAKTVSEIQAAVNLPLQLDSSDKNAVEAGIRKYNGKPIINSVNGKQESMDAIFPIAKKYGAVVVGLCLDETGIPETAEGRYKIAEKIVRTAETYGIPKEDIIIDCLVLTASAQQKLVIETINAIKLVKERLGVKTVLGVSNVSFGLPARPILNSVFLAAGFGAGLDSAIVNPMSFDIMKTVRGFKVLNNQDVDAVDYISNYADYVSETGSGKDSAGKVSDNTNAAKGTNEDITSYIIDGRREETGIATKEMLKDLDPIKIIDNYFIPALDIVGDRYEKGTAFLPQLIQSAEAVKCGFEIIRDSSKKEGENKKGKIVLATVKGDIHDIGKNIVKMLLENYGYDVIDLGKDVPIESVVDAVIQNDIKLVGLSALMTTTVKSMKDTISALREAGSSAKVVVGGAVLNEEYVNFVGADYYGKDARATVKIANEIFGYDN</sequence>
<evidence type="ECO:0000256" key="20">
    <source>
        <dbReference type="PROSITE-ProRule" id="PRU00333"/>
    </source>
</evidence>
<evidence type="ECO:0000259" key="24">
    <source>
        <dbReference type="PROSITE" id="PS51337"/>
    </source>
</evidence>
<dbReference type="InterPro" id="IPR003759">
    <property type="entry name" value="Cbl-bd_cap"/>
</dbReference>
<keyword evidence="12 20" id="KW-0808">Transferase</keyword>
<dbReference type="InterPro" id="IPR036589">
    <property type="entry name" value="HCY_dom_sf"/>
</dbReference>
<keyword evidence="13" id="KW-0949">S-adenosyl-L-methionine</keyword>
<dbReference type="Gene3D" id="1.10.1240.10">
    <property type="entry name" value="Methionine synthase domain"/>
    <property type="match status" value="1"/>
</dbReference>
<dbReference type="InterPro" id="IPR050554">
    <property type="entry name" value="Met_Synthase/Corrinoid"/>
</dbReference>
<keyword evidence="11" id="KW-0846">Cobalamin</keyword>
<comment type="cofactor">
    <cofactor evidence="3">
        <name>methylcob(III)alamin</name>
        <dbReference type="ChEBI" id="CHEBI:28115"/>
    </cofactor>
</comment>
<evidence type="ECO:0000259" key="21">
    <source>
        <dbReference type="PROSITE" id="PS50970"/>
    </source>
</evidence>
<keyword evidence="15 20" id="KW-0862">Zinc</keyword>
<evidence type="ECO:0000256" key="12">
    <source>
        <dbReference type="ARBA" id="ARBA00022679"/>
    </source>
</evidence>
<feature type="domain" description="Hcy-binding" evidence="21">
    <location>
        <begin position="1"/>
        <end position="281"/>
    </location>
</feature>
<dbReference type="SUPFAM" id="SSF47644">
    <property type="entry name" value="Methionine synthase domain"/>
    <property type="match status" value="1"/>
</dbReference>
<evidence type="ECO:0000256" key="11">
    <source>
        <dbReference type="ARBA" id="ARBA00022628"/>
    </source>
</evidence>
<evidence type="ECO:0000256" key="13">
    <source>
        <dbReference type="ARBA" id="ARBA00022691"/>
    </source>
</evidence>
<reference evidence="25 26" key="1">
    <citation type="submission" date="2017-04" db="EMBL/GenBank/DDBJ databases">
        <title>Monoglobus pectinilyticus 14 draft genome.</title>
        <authorList>
            <person name="Kim C."/>
            <person name="Rosendale D.I."/>
            <person name="Kelly W.J."/>
            <person name="Tannock G.W."/>
            <person name="Patchett M.L."/>
            <person name="Jordens J.Z."/>
        </authorList>
    </citation>
    <scope>NUCLEOTIDE SEQUENCE [LARGE SCALE GENOMIC DNA]</scope>
    <source>
        <strain evidence="25 26">14</strain>
    </source>
</reference>
<dbReference type="GO" id="GO:0050667">
    <property type="term" value="P:homocysteine metabolic process"/>
    <property type="evidence" value="ECO:0007669"/>
    <property type="project" value="TreeGrafter"/>
</dbReference>
<dbReference type="InterPro" id="IPR000489">
    <property type="entry name" value="Pterin-binding_dom"/>
</dbReference>
<evidence type="ECO:0000256" key="4">
    <source>
        <dbReference type="ARBA" id="ARBA00005178"/>
    </source>
</evidence>
<dbReference type="AlphaFoldDB" id="A0A2K9P0S3"/>
<feature type="binding site" evidence="20">
    <location>
        <position position="267"/>
    </location>
    <ligand>
        <name>Zn(2+)</name>
        <dbReference type="ChEBI" id="CHEBI:29105"/>
    </ligand>
</feature>
<evidence type="ECO:0000256" key="9">
    <source>
        <dbReference type="ARBA" id="ARBA00022603"/>
    </source>
</evidence>
<dbReference type="EMBL" id="CP020991">
    <property type="protein sequence ID" value="AUO18429.1"/>
    <property type="molecule type" value="Genomic_DNA"/>
</dbReference>
<dbReference type="KEGG" id="mpec:B9O19_00245"/>
<dbReference type="Pfam" id="PF02607">
    <property type="entry name" value="B12-binding_2"/>
    <property type="match status" value="1"/>
</dbReference>
<comment type="catalytic activity">
    <reaction evidence="1">
        <text>(6S)-5-methyl-5,6,7,8-tetrahydrofolate + L-homocysteine = (6S)-5,6,7,8-tetrahydrofolate + L-methionine</text>
        <dbReference type="Rhea" id="RHEA:11172"/>
        <dbReference type="ChEBI" id="CHEBI:18608"/>
        <dbReference type="ChEBI" id="CHEBI:57453"/>
        <dbReference type="ChEBI" id="CHEBI:57844"/>
        <dbReference type="ChEBI" id="CHEBI:58199"/>
        <dbReference type="EC" id="2.1.1.13"/>
    </reaction>
</comment>
<accession>A0A2K9P0S3</accession>
<evidence type="ECO:0000256" key="16">
    <source>
        <dbReference type="ARBA" id="ARBA00023167"/>
    </source>
</evidence>
<dbReference type="PROSITE" id="PS50970">
    <property type="entry name" value="HCY"/>
    <property type="match status" value="1"/>
</dbReference>
<keyword evidence="26" id="KW-1185">Reference proteome</keyword>
<dbReference type="UniPathway" id="UPA00051">
    <property type="reaction ID" value="UER00081"/>
</dbReference>
<dbReference type="Pfam" id="PF02310">
    <property type="entry name" value="B12-binding"/>
    <property type="match status" value="1"/>
</dbReference>
<dbReference type="FunFam" id="3.40.50.280:FF:000003">
    <property type="entry name" value="Dimethylamine methyltransferase corrinoid protein"/>
    <property type="match status" value="1"/>
</dbReference>
<evidence type="ECO:0000256" key="3">
    <source>
        <dbReference type="ARBA" id="ARBA00001956"/>
    </source>
</evidence>
<dbReference type="PIRSF" id="PIRSF037472">
    <property type="entry name" value="DHPS_mtfrase"/>
    <property type="match status" value="1"/>
</dbReference>
<dbReference type="NCBIfam" id="NF005719">
    <property type="entry name" value="PRK07535.1"/>
    <property type="match status" value="1"/>
</dbReference>
<dbReference type="GO" id="GO:0005829">
    <property type="term" value="C:cytosol"/>
    <property type="evidence" value="ECO:0007669"/>
    <property type="project" value="TreeGrafter"/>
</dbReference>
<dbReference type="GO" id="GO:0008705">
    <property type="term" value="F:methionine synthase activity"/>
    <property type="evidence" value="ECO:0007669"/>
    <property type="project" value="UniProtKB-EC"/>
</dbReference>
<dbReference type="InterPro" id="IPR036724">
    <property type="entry name" value="Cobalamin-bd_sf"/>
</dbReference>
<protein>
    <recommendedName>
        <fullName evidence="8">Methionine synthase</fullName>
        <ecNumber evidence="7">2.1.1.13</ecNumber>
    </recommendedName>
    <alternativeName>
        <fullName evidence="19">5-methyltetrahydrofolate--homocysteine methyltransferase</fullName>
    </alternativeName>
</protein>
<keyword evidence="16" id="KW-0486">Methionine biosynthesis</keyword>
<evidence type="ECO:0000256" key="6">
    <source>
        <dbReference type="ARBA" id="ARBA00010854"/>
    </source>
</evidence>
<dbReference type="GO" id="GO:0046653">
    <property type="term" value="P:tetrahydrofolate metabolic process"/>
    <property type="evidence" value="ECO:0007669"/>
    <property type="project" value="TreeGrafter"/>
</dbReference>
<evidence type="ECO:0000256" key="7">
    <source>
        <dbReference type="ARBA" id="ARBA00012032"/>
    </source>
</evidence>
<dbReference type="PANTHER" id="PTHR45833">
    <property type="entry name" value="METHIONINE SYNTHASE"/>
    <property type="match status" value="1"/>
</dbReference>
<dbReference type="Proteomes" id="UP000235589">
    <property type="component" value="Chromosome"/>
</dbReference>
<dbReference type="Pfam" id="PF00809">
    <property type="entry name" value="Pterin_bind"/>
    <property type="match status" value="1"/>
</dbReference>
<keyword evidence="17" id="KW-0170">Cobalt</keyword>
<dbReference type="GeneID" id="98061674"/>